<gene>
    <name evidence="1" type="ORF">FS935_22400</name>
</gene>
<dbReference type="EMBL" id="VOQF01000030">
    <property type="protein sequence ID" value="TXC78750.1"/>
    <property type="molecule type" value="Genomic_DNA"/>
</dbReference>
<evidence type="ECO:0000313" key="2">
    <source>
        <dbReference type="Proteomes" id="UP000321363"/>
    </source>
</evidence>
<dbReference type="PANTHER" id="PTHR14136">
    <property type="entry name" value="BTB_POZ DOMAIN-CONTAINING PROTEIN KCTD9"/>
    <property type="match status" value="1"/>
</dbReference>
<evidence type="ECO:0000313" key="1">
    <source>
        <dbReference type="EMBL" id="TXC78750.1"/>
    </source>
</evidence>
<protein>
    <submittedName>
        <fullName evidence="1">Pentapeptide repeat-containing protein</fullName>
    </submittedName>
</protein>
<dbReference type="InterPro" id="IPR001646">
    <property type="entry name" value="5peptide_repeat"/>
</dbReference>
<dbReference type="SUPFAM" id="SSF141571">
    <property type="entry name" value="Pentapeptide repeat-like"/>
    <property type="match status" value="1"/>
</dbReference>
<name>A0A5C6V1N2_9BACI</name>
<dbReference type="AlphaFoldDB" id="A0A5C6V1N2"/>
<sequence length="295" mass="33021">MLLINQHLLKKEVLILSNQTQTIDDIQNNLRANCEKCFSLCCVALPYAKSADFALDKNAGTPCSHLQANFRCSIHTKLRNDGYKGCTVYECFGAGQKVSQMTFKGKDWRSHPDTSNEMFAVFPIMQQLHEMLLYLHEALHREETKSIYHELKMAFDKTEALTFLDSELILAVDLPIHRNMVNKLLLQTSELVRARFTYVNKQKLINRSSDLIGAKLKGANLKGSNLRGALLIAADLREADMVMADLIGADLRDANLKGANLRGSIFLTQAQINSANGDSTTKLPAGLTTPQHWLK</sequence>
<accession>A0A5C6V1N2</accession>
<comment type="caution">
    <text evidence="1">The sequence shown here is derived from an EMBL/GenBank/DDBJ whole genome shotgun (WGS) entry which is preliminary data.</text>
</comment>
<reference evidence="1 2" key="1">
    <citation type="journal article" date="2005" name="Int. J. Syst. Evol. Microbiol.">
        <title>Bacillus litoralis sp. nov., isolated from a tidal flat of the Yellow Sea in Korea.</title>
        <authorList>
            <person name="Yoon J.H."/>
            <person name="Oh T.K."/>
        </authorList>
    </citation>
    <scope>NUCLEOTIDE SEQUENCE [LARGE SCALE GENOMIC DNA]</scope>
    <source>
        <strain evidence="1 2">SW-211</strain>
    </source>
</reference>
<dbReference type="Gene3D" id="2.160.20.80">
    <property type="entry name" value="E3 ubiquitin-protein ligase SopA"/>
    <property type="match status" value="1"/>
</dbReference>
<keyword evidence="2" id="KW-1185">Reference proteome</keyword>
<dbReference type="Proteomes" id="UP000321363">
    <property type="component" value="Unassembled WGS sequence"/>
</dbReference>
<dbReference type="InterPro" id="IPR051082">
    <property type="entry name" value="Pentapeptide-BTB/POZ_domain"/>
</dbReference>
<organism evidence="1 2">
    <name type="scientific">Metabacillus litoralis</name>
    <dbReference type="NCBI Taxonomy" id="152268"/>
    <lineage>
        <taxon>Bacteria</taxon>
        <taxon>Bacillati</taxon>
        <taxon>Bacillota</taxon>
        <taxon>Bacilli</taxon>
        <taxon>Bacillales</taxon>
        <taxon>Bacillaceae</taxon>
        <taxon>Metabacillus</taxon>
    </lineage>
</organism>
<proteinExistence type="predicted"/>
<dbReference type="PANTHER" id="PTHR14136:SF17">
    <property type="entry name" value="BTB_POZ DOMAIN-CONTAINING PROTEIN KCTD9"/>
    <property type="match status" value="1"/>
</dbReference>
<dbReference type="Pfam" id="PF00805">
    <property type="entry name" value="Pentapeptide"/>
    <property type="match status" value="2"/>
</dbReference>
<dbReference type="OrthoDB" id="154708at2"/>